<dbReference type="EMBL" id="MK500605">
    <property type="protein sequence ID" value="QBK93820.1"/>
    <property type="molecule type" value="Genomic_DNA"/>
</dbReference>
<evidence type="ECO:0000259" key="5">
    <source>
        <dbReference type="SMART" id="SM00986"/>
    </source>
</evidence>
<evidence type="ECO:0000256" key="3">
    <source>
        <dbReference type="ARBA" id="ARBA00022801"/>
    </source>
</evidence>
<evidence type="ECO:0000256" key="4">
    <source>
        <dbReference type="ARBA" id="ARBA00023204"/>
    </source>
</evidence>
<dbReference type="InterPro" id="IPR002043">
    <property type="entry name" value="UDG_fam1"/>
</dbReference>
<dbReference type="CDD" id="cd10027">
    <property type="entry name" value="UDG-F1-like"/>
    <property type="match status" value="1"/>
</dbReference>
<accession>A0A481ZFZ5</accession>
<keyword evidence="2" id="KW-0227">DNA damage</keyword>
<dbReference type="NCBIfam" id="NF003588">
    <property type="entry name" value="PRK05254.1-1"/>
    <property type="match status" value="1"/>
</dbReference>
<dbReference type="SMART" id="SM00986">
    <property type="entry name" value="UDG"/>
    <property type="match status" value="1"/>
</dbReference>
<proteinExistence type="inferred from homology"/>
<keyword evidence="4" id="KW-0234">DNA repair</keyword>
<gene>
    <name evidence="6" type="ORF">LCPAC406_01340</name>
</gene>
<evidence type="ECO:0000256" key="2">
    <source>
        <dbReference type="ARBA" id="ARBA00022763"/>
    </source>
</evidence>
<dbReference type="PANTHER" id="PTHR11264">
    <property type="entry name" value="URACIL-DNA GLYCOSYLASE"/>
    <property type="match status" value="1"/>
</dbReference>
<keyword evidence="3" id="KW-0378">Hydrolase</keyword>
<dbReference type="SMART" id="SM00987">
    <property type="entry name" value="UreE_C"/>
    <property type="match status" value="1"/>
</dbReference>
<evidence type="ECO:0000256" key="1">
    <source>
        <dbReference type="ARBA" id="ARBA00008184"/>
    </source>
</evidence>
<protein>
    <submittedName>
        <fullName evidence="6">Uracil-DNA glycosylase</fullName>
    </submittedName>
</protein>
<dbReference type="SUPFAM" id="SSF52141">
    <property type="entry name" value="Uracil-DNA glycosylase-like"/>
    <property type="match status" value="1"/>
</dbReference>
<dbReference type="Pfam" id="PF03167">
    <property type="entry name" value="UDG"/>
    <property type="match status" value="1"/>
</dbReference>
<organism evidence="6">
    <name type="scientific">Pithovirus LCPAC406</name>
    <dbReference type="NCBI Taxonomy" id="2506599"/>
    <lineage>
        <taxon>Viruses</taxon>
        <taxon>Pithoviruses</taxon>
    </lineage>
</organism>
<dbReference type="NCBIfam" id="NF003592">
    <property type="entry name" value="PRK05254.1-5"/>
    <property type="match status" value="1"/>
</dbReference>
<dbReference type="GO" id="GO:0004844">
    <property type="term" value="F:uracil DNA N-glycosylase activity"/>
    <property type="evidence" value="ECO:0007669"/>
    <property type="project" value="InterPro"/>
</dbReference>
<dbReference type="GO" id="GO:0097510">
    <property type="term" value="P:base-excision repair, AP site formation via deaminated base removal"/>
    <property type="evidence" value="ECO:0007669"/>
    <property type="project" value="TreeGrafter"/>
</dbReference>
<feature type="domain" description="Uracil-DNA glycosylase-like" evidence="5">
    <location>
        <begin position="79"/>
        <end position="243"/>
    </location>
</feature>
<reference evidence="6" key="1">
    <citation type="journal article" date="2019" name="MBio">
        <title>Virus Genomes from Deep Sea Sediments Expand the Ocean Megavirome and Support Independent Origins of Viral Gigantism.</title>
        <authorList>
            <person name="Backstrom D."/>
            <person name="Yutin N."/>
            <person name="Jorgensen S.L."/>
            <person name="Dharamshi J."/>
            <person name="Homa F."/>
            <person name="Zaremba-Niedwiedzka K."/>
            <person name="Spang A."/>
            <person name="Wolf Y.I."/>
            <person name="Koonin E.V."/>
            <person name="Ettema T.J."/>
        </authorList>
    </citation>
    <scope>NUCLEOTIDE SEQUENCE</scope>
</reference>
<dbReference type="Gene3D" id="3.40.470.10">
    <property type="entry name" value="Uracil-DNA glycosylase-like domain"/>
    <property type="match status" value="1"/>
</dbReference>
<evidence type="ECO:0000313" key="6">
    <source>
        <dbReference type="EMBL" id="QBK93820.1"/>
    </source>
</evidence>
<name>A0A481ZFZ5_9VIRU</name>
<dbReference type="InterPro" id="IPR005122">
    <property type="entry name" value="Uracil-DNA_glycosylase-like"/>
</dbReference>
<dbReference type="PANTHER" id="PTHR11264:SF0">
    <property type="entry name" value="URACIL-DNA GLYCOSYLASE"/>
    <property type="match status" value="1"/>
</dbReference>
<comment type="similarity">
    <text evidence="1">Belongs to the uracil-DNA glycosylase (UDG) superfamily. UNG family.</text>
</comment>
<sequence length="255" mass="28412">MIAKLPKMNENKTCESILVSEPIDSSWSLVRIAIDRPPVGWKDFFSRKDVLIELEALDNRLSSLGAYFPEKKNIFKAFELTPLDSIKVVILAQDPYFNTSKIDEKCIATGLAFDVGPFNPIPSSLNNMFKELSEDLCIIKPSCGDLRSWAIQGTFLFNMCSTVKPGKAKSHGGIWRGFSLKVLNRILIVNPSVLFVLLGKEAQSVKSDIRSRFSTIETSHPSGLSCSRGFLGSKIYSQVNTYLEANGVEPIIWEL</sequence>
<dbReference type="InterPro" id="IPR036895">
    <property type="entry name" value="Uracil-DNA_glycosylase-like_sf"/>
</dbReference>